<dbReference type="GO" id="GO:0003677">
    <property type="term" value="F:DNA binding"/>
    <property type="evidence" value="ECO:0007669"/>
    <property type="project" value="TreeGrafter"/>
</dbReference>
<evidence type="ECO:0000256" key="3">
    <source>
        <dbReference type="ARBA" id="ARBA00022679"/>
    </source>
</evidence>
<dbReference type="PANTHER" id="PTHR10629:SF52">
    <property type="entry name" value="DNA (CYTOSINE-5)-METHYLTRANSFERASE 1"/>
    <property type="match status" value="1"/>
</dbReference>
<dbReference type="InterPro" id="IPR029063">
    <property type="entry name" value="SAM-dependent_MTases_sf"/>
</dbReference>
<dbReference type="GO" id="GO:0032259">
    <property type="term" value="P:methylation"/>
    <property type="evidence" value="ECO:0007669"/>
    <property type="project" value="UniProtKB-KW"/>
</dbReference>
<dbReference type="Pfam" id="PF00145">
    <property type="entry name" value="DNA_methylase"/>
    <property type="match status" value="1"/>
</dbReference>
<proteinExistence type="inferred from homology"/>
<dbReference type="SUPFAM" id="SSF53335">
    <property type="entry name" value="S-adenosyl-L-methionine-dependent methyltransferases"/>
    <property type="match status" value="1"/>
</dbReference>
<dbReference type="EMBL" id="CP060203">
    <property type="protein sequence ID" value="QNS42704.1"/>
    <property type="molecule type" value="Genomic_DNA"/>
</dbReference>
<keyword evidence="9" id="KW-1185">Reference proteome</keyword>
<evidence type="ECO:0000256" key="5">
    <source>
        <dbReference type="ARBA" id="ARBA00022747"/>
    </source>
</evidence>
<evidence type="ECO:0000256" key="6">
    <source>
        <dbReference type="ARBA" id="ARBA00047422"/>
    </source>
</evidence>
<keyword evidence="3 7" id="KW-0808">Transferase</keyword>
<organism evidence="8 9">
    <name type="scientific">Chryseobacterium manosquense</name>
    <dbReference type="NCBI Taxonomy" id="2754694"/>
    <lineage>
        <taxon>Bacteria</taxon>
        <taxon>Pseudomonadati</taxon>
        <taxon>Bacteroidota</taxon>
        <taxon>Flavobacteriia</taxon>
        <taxon>Flavobacteriales</taxon>
        <taxon>Weeksellaceae</taxon>
        <taxon>Chryseobacterium group</taxon>
        <taxon>Chryseobacterium</taxon>
    </lineage>
</organism>
<reference evidence="8 9" key="1">
    <citation type="submission" date="2020-07" db="EMBL/GenBank/DDBJ databases">
        <title>Complete genome and description of Chryseobacterium manosquense strain Marseille-Q2069 sp. nov.</title>
        <authorList>
            <person name="Boxberger M."/>
        </authorList>
    </citation>
    <scope>NUCLEOTIDE SEQUENCE [LARGE SCALE GENOMIC DNA]</scope>
    <source>
        <strain evidence="8 9">Marseille-Q2069</strain>
    </source>
</reference>
<name>A0A7H1E0E6_9FLAO</name>
<protein>
    <recommendedName>
        <fullName evidence="1">DNA (cytosine-5-)-methyltransferase</fullName>
        <ecNumber evidence="1">2.1.1.37</ecNumber>
    </recommendedName>
</protein>
<dbReference type="REBASE" id="444938">
    <property type="entry name" value="M.Csp2069ORF5745P"/>
</dbReference>
<keyword evidence="5" id="KW-0680">Restriction system</keyword>
<comment type="catalytic activity">
    <reaction evidence="6">
        <text>a 2'-deoxycytidine in DNA + S-adenosyl-L-methionine = a 5-methyl-2'-deoxycytidine in DNA + S-adenosyl-L-homocysteine + H(+)</text>
        <dbReference type="Rhea" id="RHEA:13681"/>
        <dbReference type="Rhea" id="RHEA-COMP:11369"/>
        <dbReference type="Rhea" id="RHEA-COMP:11370"/>
        <dbReference type="ChEBI" id="CHEBI:15378"/>
        <dbReference type="ChEBI" id="CHEBI:57856"/>
        <dbReference type="ChEBI" id="CHEBI:59789"/>
        <dbReference type="ChEBI" id="CHEBI:85452"/>
        <dbReference type="ChEBI" id="CHEBI:85454"/>
        <dbReference type="EC" id="2.1.1.37"/>
    </reaction>
</comment>
<dbReference type="GO" id="GO:0003886">
    <property type="term" value="F:DNA (cytosine-5-)-methyltransferase activity"/>
    <property type="evidence" value="ECO:0007669"/>
    <property type="project" value="UniProtKB-EC"/>
</dbReference>
<dbReference type="NCBIfam" id="TIGR00675">
    <property type="entry name" value="dcm"/>
    <property type="match status" value="1"/>
</dbReference>
<evidence type="ECO:0000256" key="7">
    <source>
        <dbReference type="PROSITE-ProRule" id="PRU01016"/>
    </source>
</evidence>
<evidence type="ECO:0000313" key="8">
    <source>
        <dbReference type="EMBL" id="QNS42704.1"/>
    </source>
</evidence>
<dbReference type="InterPro" id="IPR001525">
    <property type="entry name" value="C5_MeTfrase"/>
</dbReference>
<evidence type="ECO:0000256" key="1">
    <source>
        <dbReference type="ARBA" id="ARBA00011975"/>
    </source>
</evidence>
<keyword evidence="2 7" id="KW-0489">Methyltransferase</keyword>
<dbReference type="Proteomes" id="UP000516438">
    <property type="component" value="Chromosome"/>
</dbReference>
<feature type="active site" evidence="7">
    <location>
        <position position="76"/>
    </location>
</feature>
<dbReference type="PROSITE" id="PS51679">
    <property type="entry name" value="SAM_MT_C5"/>
    <property type="match status" value="1"/>
</dbReference>
<dbReference type="AlphaFoldDB" id="A0A7H1E0E6"/>
<sequence>MKVVDFFCGAGGFSEGFRQMGFNIVHGYDYWKPAVDTYNYNFELNCTSKNIQEFWESIEEINKVENTEVIIGSPPCVSFSSSNKSGKADKSLGVRLTEAFLRVVAVKKYQPNSILKAWFMENVVNSKKHLKEQYNFIDLNLKEWAEENNLNPLQIAIDLTNNTTVINSADYGSIQARKRLISGEIIRNNQLVIPVQTHNSDGKDRKKKYRKLKDLLQCFPTPFSEKSDNLISDIQYDLNLAQSKITDHFYDSGIYESEWSLSKFWKTNHPFMGKMSFPENQEKPSRTITATKIANSRESIIYKTEIARIGDGEYRLPTVREASIIMGFPITYQFVGLESSKWRLVGNAVCCSVSRAFATQVLQSEGLPVPRKLNVRESFDEKRVLNLNNYLQKEFLNPPQKKKGSRFRRHAIKEGNLTVTLSNYDIEEGKQTNGKWYTSIQYGTGDGFPIQKINNNYFLKIEDLIRKEKNGEKFLGIINNGFSEKIPSSKILQNLYEKQIPGEEYHNPILLVDKIKTILNDLDIKKDIQFENKNKVFKHKSRVPLRQLFALYAINKISTTANQT</sequence>
<evidence type="ECO:0000313" key="9">
    <source>
        <dbReference type="Proteomes" id="UP000516438"/>
    </source>
</evidence>
<keyword evidence="4 7" id="KW-0949">S-adenosyl-L-methionine</keyword>
<dbReference type="KEGG" id="cmaq:H0S70_05745"/>
<gene>
    <name evidence="8" type="ORF">H0S70_05745</name>
</gene>
<accession>A0A7H1E0E6</accession>
<dbReference type="GO" id="GO:0009307">
    <property type="term" value="P:DNA restriction-modification system"/>
    <property type="evidence" value="ECO:0007669"/>
    <property type="project" value="UniProtKB-KW"/>
</dbReference>
<dbReference type="InterPro" id="IPR050390">
    <property type="entry name" value="C5-Methyltransferase"/>
</dbReference>
<dbReference type="Gene3D" id="3.90.120.10">
    <property type="entry name" value="DNA Methylase, subunit A, domain 2"/>
    <property type="match status" value="1"/>
</dbReference>
<evidence type="ECO:0000256" key="4">
    <source>
        <dbReference type="ARBA" id="ARBA00022691"/>
    </source>
</evidence>
<evidence type="ECO:0000256" key="2">
    <source>
        <dbReference type="ARBA" id="ARBA00022603"/>
    </source>
</evidence>
<dbReference type="Gene3D" id="3.40.50.150">
    <property type="entry name" value="Vaccinia Virus protein VP39"/>
    <property type="match status" value="1"/>
</dbReference>
<comment type="similarity">
    <text evidence="7">Belongs to the class I-like SAM-binding methyltransferase superfamily. C5-methyltransferase family.</text>
</comment>
<dbReference type="PANTHER" id="PTHR10629">
    <property type="entry name" value="CYTOSINE-SPECIFIC METHYLTRANSFERASE"/>
    <property type="match status" value="1"/>
</dbReference>
<dbReference type="EC" id="2.1.1.37" evidence="1"/>
<dbReference type="GO" id="GO:0044027">
    <property type="term" value="P:negative regulation of gene expression via chromosomal CpG island methylation"/>
    <property type="evidence" value="ECO:0007669"/>
    <property type="project" value="TreeGrafter"/>
</dbReference>